<dbReference type="EMBL" id="UINC01179962">
    <property type="protein sequence ID" value="SVD88908.1"/>
    <property type="molecule type" value="Genomic_DNA"/>
</dbReference>
<sequence length="43" mass="4520">KVVISTCLSNTSSLDSGDGFQCSGLLRTVQFSDQIVSPIAMLT</sequence>
<evidence type="ECO:0000313" key="1">
    <source>
        <dbReference type="EMBL" id="SVD88908.1"/>
    </source>
</evidence>
<dbReference type="AlphaFoldDB" id="A0A382Z2E5"/>
<name>A0A382Z2E5_9ZZZZ</name>
<accession>A0A382Z2E5</accession>
<reference evidence="1" key="1">
    <citation type="submission" date="2018-05" db="EMBL/GenBank/DDBJ databases">
        <authorList>
            <person name="Lanie J.A."/>
            <person name="Ng W.-L."/>
            <person name="Kazmierczak K.M."/>
            <person name="Andrzejewski T.M."/>
            <person name="Davidsen T.M."/>
            <person name="Wayne K.J."/>
            <person name="Tettelin H."/>
            <person name="Glass J.I."/>
            <person name="Rusch D."/>
            <person name="Podicherti R."/>
            <person name="Tsui H.-C.T."/>
            <person name="Winkler M.E."/>
        </authorList>
    </citation>
    <scope>NUCLEOTIDE SEQUENCE</scope>
</reference>
<feature type="non-terminal residue" evidence="1">
    <location>
        <position position="1"/>
    </location>
</feature>
<gene>
    <name evidence="1" type="ORF">METZ01_LOCUS441762</name>
</gene>
<protein>
    <submittedName>
        <fullName evidence="1">Uncharacterized protein</fullName>
    </submittedName>
</protein>
<proteinExistence type="predicted"/>
<organism evidence="1">
    <name type="scientific">marine metagenome</name>
    <dbReference type="NCBI Taxonomy" id="408172"/>
    <lineage>
        <taxon>unclassified sequences</taxon>
        <taxon>metagenomes</taxon>
        <taxon>ecological metagenomes</taxon>
    </lineage>
</organism>